<sequence length="272" mass="30086">MSRYFVNCNLRVARREPRLLHRHLLDGVPAELGLDPLLLDATDAAFHRELARLFADAGVPVTVHLPFFDLQPGSADARIRAASRDRLLGAMETAAIYGPRRMVGHAAYDRFLYIRSFPDWAQRSADTWAAVLAAWPGHPPLCLENTHETDPQTVSGTIVALRERLPAEEAETVGACFDVGHWYSFAEGKKRGNLDAWLDALAPFLLHLHLHDNDGSFDQHLGPGQGEIPFEAIFAGLSARQLTPTATFEPHTPEAFEAALTFVKAKGEFFGK</sequence>
<dbReference type="InterPro" id="IPR050312">
    <property type="entry name" value="IolE/XylAMocC-like"/>
</dbReference>
<name>A0A4P6HT77_9BACT</name>
<dbReference type="InterPro" id="IPR013022">
    <property type="entry name" value="Xyl_isomerase-like_TIM-brl"/>
</dbReference>
<dbReference type="EMBL" id="CP026538">
    <property type="protein sequence ID" value="QAZ69380.1"/>
    <property type="molecule type" value="Genomic_DNA"/>
</dbReference>
<keyword evidence="3" id="KW-1185">Reference proteome</keyword>
<feature type="domain" description="Xylose isomerase-like TIM barrel" evidence="1">
    <location>
        <begin position="46"/>
        <end position="264"/>
    </location>
</feature>
<gene>
    <name evidence="2" type="ORF">C3Y92_19910</name>
</gene>
<dbReference type="PANTHER" id="PTHR12110:SF53">
    <property type="entry name" value="BLR5974 PROTEIN"/>
    <property type="match status" value="1"/>
</dbReference>
<dbReference type="AlphaFoldDB" id="A0A4P6HT77"/>
<dbReference type="Proteomes" id="UP000293296">
    <property type="component" value="Chromosome"/>
</dbReference>
<keyword evidence="2" id="KW-0413">Isomerase</keyword>
<dbReference type="InterPro" id="IPR036237">
    <property type="entry name" value="Xyl_isomerase-like_sf"/>
</dbReference>
<accession>A0A4P6HT77</accession>
<dbReference type="Gene3D" id="3.20.20.150">
    <property type="entry name" value="Divalent-metal-dependent TIM barrel enzymes"/>
    <property type="match status" value="1"/>
</dbReference>
<proteinExistence type="predicted"/>
<dbReference type="Pfam" id="PF01261">
    <property type="entry name" value="AP_endonuc_2"/>
    <property type="match status" value="1"/>
</dbReference>
<dbReference type="PANTHER" id="PTHR12110">
    <property type="entry name" value="HYDROXYPYRUVATE ISOMERASE"/>
    <property type="match status" value="1"/>
</dbReference>
<organism evidence="2 3">
    <name type="scientific">Solidesulfovibrio carbinolicus</name>
    <dbReference type="NCBI Taxonomy" id="296842"/>
    <lineage>
        <taxon>Bacteria</taxon>
        <taxon>Pseudomonadati</taxon>
        <taxon>Thermodesulfobacteriota</taxon>
        <taxon>Desulfovibrionia</taxon>
        <taxon>Desulfovibrionales</taxon>
        <taxon>Desulfovibrionaceae</taxon>
        <taxon>Solidesulfovibrio</taxon>
    </lineage>
</organism>
<protein>
    <submittedName>
        <fullName evidence="2">Sugar phosphate isomerase/epimerase</fullName>
    </submittedName>
</protein>
<dbReference type="GO" id="GO:0016853">
    <property type="term" value="F:isomerase activity"/>
    <property type="evidence" value="ECO:0007669"/>
    <property type="project" value="UniProtKB-KW"/>
</dbReference>
<evidence type="ECO:0000313" key="2">
    <source>
        <dbReference type="EMBL" id="QAZ69380.1"/>
    </source>
</evidence>
<evidence type="ECO:0000313" key="3">
    <source>
        <dbReference type="Proteomes" id="UP000293296"/>
    </source>
</evidence>
<evidence type="ECO:0000259" key="1">
    <source>
        <dbReference type="Pfam" id="PF01261"/>
    </source>
</evidence>
<dbReference type="SUPFAM" id="SSF51658">
    <property type="entry name" value="Xylose isomerase-like"/>
    <property type="match status" value="1"/>
</dbReference>
<dbReference type="OrthoDB" id="9801960at2"/>
<reference evidence="2 3" key="1">
    <citation type="submission" date="2018-02" db="EMBL/GenBank/DDBJ databases">
        <title>Genome sequence of Desulfovibrio carbinolicus DSM 3852.</title>
        <authorList>
            <person name="Wilbanks E."/>
            <person name="Skennerton C.T."/>
            <person name="Orphan V.J."/>
        </authorList>
    </citation>
    <scope>NUCLEOTIDE SEQUENCE [LARGE SCALE GENOMIC DNA]</scope>
    <source>
        <strain evidence="2 3">DSM 3852</strain>
    </source>
</reference>
<dbReference type="KEGG" id="dcb:C3Y92_19910"/>
<dbReference type="RefSeq" id="WP_129355710.1">
    <property type="nucleotide sequence ID" value="NZ_CP026538.1"/>
</dbReference>